<proteinExistence type="predicted"/>
<gene>
    <name evidence="2" type="ORF">BCR37DRAFT_392513</name>
</gene>
<dbReference type="EMBL" id="MCFI01000008">
    <property type="protein sequence ID" value="ORY83168.1"/>
    <property type="molecule type" value="Genomic_DNA"/>
</dbReference>
<evidence type="ECO:0000259" key="1">
    <source>
        <dbReference type="Pfam" id="PF10276"/>
    </source>
</evidence>
<dbReference type="Proteomes" id="UP000193685">
    <property type="component" value="Unassembled WGS sequence"/>
</dbReference>
<sequence length="163" mass="17758">MLRSQAIRLRVAALRRAYATTPGSVKANLDPNTPTIKHQEEAALAKAREVAATSKGQSPNRQVTWSNQQQPRDLAFRGPRFEQTDFDLQPAPQAAIQLIAQQPIRMSDKRIIACDGGGGALGHPKVYINLDKHGEPHACNYCGLRFQMKAHAADEHLSAAGGN</sequence>
<keyword evidence="2" id="KW-0862">Zinc</keyword>
<dbReference type="RefSeq" id="XP_040725749.1">
    <property type="nucleotide sequence ID" value="XM_040871167.1"/>
</dbReference>
<protein>
    <submittedName>
        <fullName evidence="2">Zinc-finger domain-domain-containing protein</fullName>
    </submittedName>
</protein>
<dbReference type="OrthoDB" id="307899at2759"/>
<dbReference type="STRING" id="56484.A0A1Y2FGU5"/>
<reference evidence="2 3" key="1">
    <citation type="submission" date="2016-07" db="EMBL/GenBank/DDBJ databases">
        <title>Pervasive Adenine N6-methylation of Active Genes in Fungi.</title>
        <authorList>
            <consortium name="DOE Joint Genome Institute"/>
            <person name="Mondo S.J."/>
            <person name="Dannebaum R.O."/>
            <person name="Kuo R.C."/>
            <person name="Labutti K."/>
            <person name="Haridas S."/>
            <person name="Kuo A."/>
            <person name="Salamov A."/>
            <person name="Ahrendt S.R."/>
            <person name="Lipzen A."/>
            <person name="Sullivan W."/>
            <person name="Andreopoulos W.B."/>
            <person name="Clum A."/>
            <person name="Lindquist E."/>
            <person name="Daum C."/>
            <person name="Ramamoorthy G.K."/>
            <person name="Gryganskyi A."/>
            <person name="Culley D."/>
            <person name="Magnuson J.K."/>
            <person name="James T.Y."/>
            <person name="O'Malley M.A."/>
            <person name="Stajich J.E."/>
            <person name="Spatafora J.W."/>
            <person name="Visel A."/>
            <person name="Grigoriev I.V."/>
        </authorList>
    </citation>
    <scope>NUCLEOTIDE SEQUENCE [LARGE SCALE GENOMIC DNA]</scope>
    <source>
        <strain evidence="2 3">12-1054</strain>
    </source>
</reference>
<keyword evidence="2" id="KW-0479">Metal-binding</keyword>
<name>A0A1Y2FGU5_PROLT</name>
<evidence type="ECO:0000313" key="3">
    <source>
        <dbReference type="Proteomes" id="UP000193685"/>
    </source>
</evidence>
<comment type="caution">
    <text evidence="2">The sequence shown here is derived from an EMBL/GenBank/DDBJ whole genome shotgun (WGS) entry which is preliminary data.</text>
</comment>
<dbReference type="FunFam" id="2.60.260.40:FF:000003">
    <property type="entry name" value="NADH dehydrogenase [ubiquinone] iron-sulfur protein 6, mitochondrial"/>
    <property type="match status" value="1"/>
</dbReference>
<accession>A0A1Y2FGU5</accession>
<dbReference type="GeneID" id="63787766"/>
<dbReference type="GO" id="GO:0006120">
    <property type="term" value="P:mitochondrial electron transport, NADH to ubiquinone"/>
    <property type="evidence" value="ECO:0007669"/>
    <property type="project" value="TreeGrafter"/>
</dbReference>
<evidence type="ECO:0000313" key="2">
    <source>
        <dbReference type="EMBL" id="ORY83168.1"/>
    </source>
</evidence>
<dbReference type="Pfam" id="PF10276">
    <property type="entry name" value="zf-CHCC"/>
    <property type="match status" value="1"/>
</dbReference>
<feature type="domain" description="Zinc finger CHCC-type" evidence="1">
    <location>
        <begin position="110"/>
        <end position="146"/>
    </location>
</feature>
<dbReference type="AlphaFoldDB" id="A0A1Y2FGU5"/>
<dbReference type="GO" id="GO:0005739">
    <property type="term" value="C:mitochondrion"/>
    <property type="evidence" value="ECO:0007669"/>
    <property type="project" value="GOC"/>
</dbReference>
<organism evidence="2 3">
    <name type="scientific">Protomyces lactucae-debilis</name>
    <dbReference type="NCBI Taxonomy" id="2754530"/>
    <lineage>
        <taxon>Eukaryota</taxon>
        <taxon>Fungi</taxon>
        <taxon>Dikarya</taxon>
        <taxon>Ascomycota</taxon>
        <taxon>Taphrinomycotina</taxon>
        <taxon>Taphrinomycetes</taxon>
        <taxon>Taphrinales</taxon>
        <taxon>Protomycetaceae</taxon>
        <taxon>Protomyces</taxon>
    </lineage>
</organism>
<dbReference type="Gene3D" id="2.60.260.40">
    <property type="entry name" value="q5lls5 like domains"/>
    <property type="match status" value="1"/>
</dbReference>
<dbReference type="InterPro" id="IPR019401">
    <property type="entry name" value="Znf_CHCC"/>
</dbReference>
<dbReference type="PANTHER" id="PTHR13156:SF0">
    <property type="entry name" value="NADH DEHYDROGENASE [UBIQUINONE] IRON-SULFUR PROTEIN 6, MITOCHONDRIAL"/>
    <property type="match status" value="1"/>
</dbReference>
<keyword evidence="3" id="KW-1185">Reference proteome</keyword>
<dbReference type="PANTHER" id="PTHR13156">
    <property type="entry name" value="NADH-UBIQUINONE OXIDOREDUCTASE 13 KD-A SUBUNIT"/>
    <property type="match status" value="1"/>
</dbReference>
<dbReference type="GO" id="GO:0008270">
    <property type="term" value="F:zinc ion binding"/>
    <property type="evidence" value="ECO:0007669"/>
    <property type="project" value="UniProtKB-KW"/>
</dbReference>
<keyword evidence="2" id="KW-0863">Zinc-finger</keyword>